<dbReference type="EMBL" id="CAJJDM010000135">
    <property type="protein sequence ID" value="CAD8106827.1"/>
    <property type="molecule type" value="Genomic_DNA"/>
</dbReference>
<reference evidence="1" key="1">
    <citation type="submission" date="2021-01" db="EMBL/GenBank/DDBJ databases">
        <authorList>
            <consortium name="Genoscope - CEA"/>
            <person name="William W."/>
        </authorList>
    </citation>
    <scope>NUCLEOTIDE SEQUENCE</scope>
</reference>
<gene>
    <name evidence="1" type="ORF">PPRIM_AZ9-3.1.T1320002</name>
</gene>
<accession>A0A8S1PU37</accession>
<dbReference type="OMA" id="CMDISND"/>
<evidence type="ECO:0000313" key="2">
    <source>
        <dbReference type="Proteomes" id="UP000688137"/>
    </source>
</evidence>
<sequence>MYQISDNLLVNSQLKEKYQWLNELQDQNISDFQINLFRVWCMDISNDLSLMAVGGISKDHTVFIYNQHSMALCNQIYVTSHQVYLLLFSQQDKYLCAGCYGKQILLWEVDDIKQIQNAKYKRVIQTEFGVIARILFFDNERKLCFQGQSHLFIIDLEMNSQAKIIKINHKPQSFDINQSKLFEVGKSSVIYIRDICKDQIIRFICCNVSQLDEIVVSKKNYFLVASSHQNIFCFNTINGKLLRKSRIFGRAQSIKLSEDDKFLTFVSMQASVQLDYIHILNLETDQLLLKYATQLSQPTFINKMMPKKFIFGKINSIEIWNLIL</sequence>
<organism evidence="1 2">
    <name type="scientific">Paramecium primaurelia</name>
    <dbReference type="NCBI Taxonomy" id="5886"/>
    <lineage>
        <taxon>Eukaryota</taxon>
        <taxon>Sar</taxon>
        <taxon>Alveolata</taxon>
        <taxon>Ciliophora</taxon>
        <taxon>Intramacronucleata</taxon>
        <taxon>Oligohymenophorea</taxon>
        <taxon>Peniculida</taxon>
        <taxon>Parameciidae</taxon>
        <taxon>Paramecium</taxon>
    </lineage>
</organism>
<dbReference type="AlphaFoldDB" id="A0A8S1PU37"/>
<name>A0A8S1PU37_PARPR</name>
<dbReference type="Proteomes" id="UP000688137">
    <property type="component" value="Unassembled WGS sequence"/>
</dbReference>
<keyword evidence="2" id="KW-1185">Reference proteome</keyword>
<protein>
    <submittedName>
        <fullName evidence="1">Uncharacterized protein</fullName>
    </submittedName>
</protein>
<comment type="caution">
    <text evidence="1">The sequence shown here is derived from an EMBL/GenBank/DDBJ whole genome shotgun (WGS) entry which is preliminary data.</text>
</comment>
<dbReference type="Pfam" id="PF00400">
    <property type="entry name" value="WD40"/>
    <property type="match status" value="1"/>
</dbReference>
<dbReference type="InterPro" id="IPR001680">
    <property type="entry name" value="WD40_rpt"/>
</dbReference>
<evidence type="ECO:0000313" key="1">
    <source>
        <dbReference type="EMBL" id="CAD8106827.1"/>
    </source>
</evidence>
<proteinExistence type="predicted"/>